<dbReference type="InterPro" id="IPR028015">
    <property type="entry name" value="CCDC84-like"/>
</dbReference>
<evidence type="ECO:0000313" key="1">
    <source>
        <dbReference type="EMBL" id="KAE8672288.1"/>
    </source>
</evidence>
<dbReference type="Pfam" id="PF14968">
    <property type="entry name" value="CCDC84"/>
    <property type="match status" value="1"/>
</dbReference>
<comment type="caution">
    <text evidence="1">The sequence shown here is derived from an EMBL/GenBank/DDBJ whole genome shotgun (WGS) entry which is preliminary data.</text>
</comment>
<proteinExistence type="predicted"/>
<dbReference type="Proteomes" id="UP000436088">
    <property type="component" value="Unassembled WGS sequence"/>
</dbReference>
<name>A0A6A2XAU2_HIBSY</name>
<dbReference type="EMBL" id="VEPZ02001449">
    <property type="protein sequence ID" value="KAE8672288.1"/>
    <property type="molecule type" value="Genomic_DNA"/>
</dbReference>
<dbReference type="PANTHER" id="PTHR31198">
    <property type="entry name" value="COILED-COIL DOMAIN-CONTAINING PROTEIN 84"/>
    <property type="match status" value="1"/>
</dbReference>
<protein>
    <submittedName>
        <fullName evidence="1">TITAN-like protein</fullName>
    </submittedName>
</protein>
<organism evidence="1 2">
    <name type="scientific">Hibiscus syriacus</name>
    <name type="common">Rose of Sharon</name>
    <dbReference type="NCBI Taxonomy" id="106335"/>
    <lineage>
        <taxon>Eukaryota</taxon>
        <taxon>Viridiplantae</taxon>
        <taxon>Streptophyta</taxon>
        <taxon>Embryophyta</taxon>
        <taxon>Tracheophyta</taxon>
        <taxon>Spermatophyta</taxon>
        <taxon>Magnoliopsida</taxon>
        <taxon>eudicotyledons</taxon>
        <taxon>Gunneridae</taxon>
        <taxon>Pentapetalae</taxon>
        <taxon>rosids</taxon>
        <taxon>malvids</taxon>
        <taxon>Malvales</taxon>
        <taxon>Malvaceae</taxon>
        <taxon>Malvoideae</taxon>
        <taxon>Hibiscus</taxon>
    </lineage>
</organism>
<evidence type="ECO:0000313" key="2">
    <source>
        <dbReference type="Proteomes" id="UP000436088"/>
    </source>
</evidence>
<dbReference type="PANTHER" id="PTHR31198:SF1">
    <property type="entry name" value="CENTROSOMAL AT-AC SPLICING FACTOR"/>
    <property type="match status" value="1"/>
</dbReference>
<reference evidence="1" key="1">
    <citation type="submission" date="2019-09" db="EMBL/GenBank/DDBJ databases">
        <title>Draft genome information of white flower Hibiscus syriacus.</title>
        <authorList>
            <person name="Kim Y.-M."/>
        </authorList>
    </citation>
    <scope>NUCLEOTIDE SEQUENCE [LARGE SCALE GENOMIC DNA]</scope>
    <source>
        <strain evidence="1">YM2019G1</strain>
    </source>
</reference>
<accession>A0A6A2XAU2</accession>
<dbReference type="AlphaFoldDB" id="A0A6A2XAU2"/>
<sequence length="242" mass="27471">MEQLDKYRIAETDLTKWEKKCESLKDGAMPAPIEDLVLIAIANKIFFTTVEYALGMLTSAMLGSAKRIRVQEWAMEKAVPKSFTQDSSISTVGAGGNVLSGAPPPWLEATDQTLLDNQVKPVSSTFMLSNKSWKSHKMNPKRVGAAWAEKRKMELEKEKRWEIVESDCDANWLPNFGRVWQSGSRKESRKEFESEKQKFLTVESQSEMPVKIQPYISKRMYVGSILTQFTFSPFLGRKDSGE</sequence>
<gene>
    <name evidence="1" type="ORF">F3Y22_tig00111847pilonHSYRG00105</name>
</gene>
<keyword evidence="2" id="KW-1185">Reference proteome</keyword>